<keyword evidence="1" id="KW-0732">Signal</keyword>
<dbReference type="SUPFAM" id="SSF52266">
    <property type="entry name" value="SGNH hydrolase"/>
    <property type="match status" value="1"/>
</dbReference>
<sequence>MRLTAKLLILFLAMNRLWAQTPPAQDLMKQDWANLQKYAADNERTLESANYPEVVFMGNSITEMWAGQFPAFFEKHHFLGRGISGQTTPQMLIRFTPDVIDLKPRAVVILAGTNDIAGNTGFSTEKMITDNITAMAKLAEAQNIRVIICSILPVYDYAWRPGLKPAEKIISINKFLETYAREHGHVFVDFHKVMKDERNGMQTQYSEDGVHPNTEGYRVMEPLILKGIEKALNTED</sequence>
<dbReference type="InterPro" id="IPR036514">
    <property type="entry name" value="SGNH_hydro_sf"/>
</dbReference>
<dbReference type="Pfam" id="PF13472">
    <property type="entry name" value="Lipase_GDSL_2"/>
    <property type="match status" value="1"/>
</dbReference>
<keyword evidence="3" id="KW-0378">Hydrolase</keyword>
<dbReference type="PANTHER" id="PTHR30383:SF5">
    <property type="entry name" value="SGNH HYDROLASE-TYPE ESTERASE DOMAIN-CONTAINING PROTEIN"/>
    <property type="match status" value="1"/>
</dbReference>
<dbReference type="InterPro" id="IPR013830">
    <property type="entry name" value="SGNH_hydro"/>
</dbReference>
<evidence type="ECO:0000313" key="4">
    <source>
        <dbReference type="Proteomes" id="UP000305939"/>
    </source>
</evidence>
<dbReference type="AlphaFoldDB" id="A0A4S3M0R1"/>
<evidence type="ECO:0000313" key="3">
    <source>
        <dbReference type="EMBL" id="THD66597.1"/>
    </source>
</evidence>
<feature type="domain" description="SGNH hydrolase-type esterase" evidence="2">
    <location>
        <begin position="56"/>
        <end position="219"/>
    </location>
</feature>
<evidence type="ECO:0000259" key="2">
    <source>
        <dbReference type="Pfam" id="PF13472"/>
    </source>
</evidence>
<name>A0A4S3M0R1_9FLAO</name>
<dbReference type="Proteomes" id="UP000305939">
    <property type="component" value="Unassembled WGS sequence"/>
</dbReference>
<dbReference type="OrthoDB" id="9794725at2"/>
<dbReference type="Gene3D" id="3.40.50.1110">
    <property type="entry name" value="SGNH hydrolase"/>
    <property type="match status" value="1"/>
</dbReference>
<protein>
    <submittedName>
        <fullName evidence="3">Acylhydrolase</fullName>
    </submittedName>
</protein>
<dbReference type="EMBL" id="SSMC01000003">
    <property type="protein sequence ID" value="THD66597.1"/>
    <property type="molecule type" value="Genomic_DNA"/>
</dbReference>
<feature type="signal peptide" evidence="1">
    <location>
        <begin position="1"/>
        <end position="19"/>
    </location>
</feature>
<evidence type="ECO:0000256" key="1">
    <source>
        <dbReference type="SAM" id="SignalP"/>
    </source>
</evidence>
<dbReference type="CDD" id="cd04501">
    <property type="entry name" value="SGNH_hydrolase_like_4"/>
    <property type="match status" value="1"/>
</dbReference>
<proteinExistence type="predicted"/>
<gene>
    <name evidence="3" type="ORF">E7Z59_12455</name>
</gene>
<comment type="caution">
    <text evidence="3">The sequence shown here is derived from an EMBL/GenBank/DDBJ whole genome shotgun (WGS) entry which is preliminary data.</text>
</comment>
<organism evidence="3 4">
    <name type="scientific">Robertkochia marina</name>
    <dbReference type="NCBI Taxonomy" id="1227945"/>
    <lineage>
        <taxon>Bacteria</taxon>
        <taxon>Pseudomonadati</taxon>
        <taxon>Bacteroidota</taxon>
        <taxon>Flavobacteriia</taxon>
        <taxon>Flavobacteriales</taxon>
        <taxon>Flavobacteriaceae</taxon>
        <taxon>Robertkochia</taxon>
    </lineage>
</organism>
<keyword evidence="4" id="KW-1185">Reference proteome</keyword>
<dbReference type="PANTHER" id="PTHR30383">
    <property type="entry name" value="THIOESTERASE 1/PROTEASE 1/LYSOPHOSPHOLIPASE L1"/>
    <property type="match status" value="1"/>
</dbReference>
<reference evidence="3 4" key="1">
    <citation type="submission" date="2019-04" db="EMBL/GenBank/DDBJ databases">
        <title>Draft genome sequence of Robertkochia marina CC-AMO-30D.</title>
        <authorList>
            <person name="Hameed A."/>
            <person name="Lin S.-Y."/>
            <person name="Shahina M."/>
            <person name="Lai W.-A."/>
            <person name="Young C.-C."/>
        </authorList>
    </citation>
    <scope>NUCLEOTIDE SEQUENCE [LARGE SCALE GENOMIC DNA]</scope>
    <source>
        <strain evidence="3 4">CC-AMO-30D</strain>
    </source>
</reference>
<feature type="chain" id="PRO_5020306174" evidence="1">
    <location>
        <begin position="20"/>
        <end position="236"/>
    </location>
</feature>
<accession>A0A4S3M0R1</accession>
<dbReference type="GO" id="GO:0004622">
    <property type="term" value="F:phosphatidylcholine lysophospholipase activity"/>
    <property type="evidence" value="ECO:0007669"/>
    <property type="project" value="TreeGrafter"/>
</dbReference>
<dbReference type="InterPro" id="IPR051532">
    <property type="entry name" value="Ester_Hydrolysis_Enzymes"/>
</dbReference>